<feature type="transmembrane region" description="Helical" evidence="1">
    <location>
        <begin position="186"/>
        <end position="204"/>
    </location>
</feature>
<keyword evidence="1" id="KW-0472">Membrane</keyword>
<dbReference type="Pfam" id="PF04123">
    <property type="entry name" value="DUF373"/>
    <property type="match status" value="1"/>
</dbReference>
<accession>A0A832RVS8</accession>
<evidence type="ECO:0000313" key="2">
    <source>
        <dbReference type="EMBL" id="HIH69188.1"/>
    </source>
</evidence>
<evidence type="ECO:0000256" key="1">
    <source>
        <dbReference type="SAM" id="Phobius"/>
    </source>
</evidence>
<name>A0A832RVS8_9EURY</name>
<feature type="transmembrane region" description="Helical" evidence="1">
    <location>
        <begin position="225"/>
        <end position="246"/>
    </location>
</feature>
<sequence length="370" mass="40573">MENTSMPTLILCIDRDDDIGVKTGIESPIVGREACVEAAMRLGEADPEDTDVNTLFGGLQLYDALRQEGREVEIMALAGDERVGLRSDERIARQLDNIAQRYPDAEVIVVSDGAEDEAVMPLVESRFKVKSVRRVIVRQSQNLESTYYLLRQVISDKRTRNSIFTPIGLALLAYGISLAFGMVGYAVATMAVVVGAYILFKGLGMDEVFHTLRSGFKESLYGGKLSFIAYVGALVLFVVASVEGFIELWTYYSQPELFYGYLTLLVVFLKASVWWYAIGGLLLTLSMAADRYLEGAPIGRTSAYPFFVIATGLLLWSGSSYLLELIQGETTSMLSGGARTLMGSIVVSVGMTAAGLWVSNHIDERLRGRA</sequence>
<organism evidence="2 3">
    <name type="scientific">Methermicoccus shengliensis</name>
    <dbReference type="NCBI Taxonomy" id="660064"/>
    <lineage>
        <taxon>Archaea</taxon>
        <taxon>Methanobacteriati</taxon>
        <taxon>Methanobacteriota</taxon>
        <taxon>Stenosarchaea group</taxon>
        <taxon>Methanomicrobia</taxon>
        <taxon>Methanosarcinales</taxon>
        <taxon>Methermicoccaceae</taxon>
        <taxon>Methermicoccus</taxon>
    </lineage>
</organism>
<dbReference type="InterPro" id="IPR007254">
    <property type="entry name" value="DUF373"/>
</dbReference>
<feature type="transmembrane region" description="Helical" evidence="1">
    <location>
        <begin position="341"/>
        <end position="359"/>
    </location>
</feature>
<keyword evidence="1" id="KW-1133">Transmembrane helix</keyword>
<comment type="caution">
    <text evidence="2">The sequence shown here is derived from an EMBL/GenBank/DDBJ whole genome shotgun (WGS) entry which is preliminary data.</text>
</comment>
<dbReference type="PANTHER" id="PTHR38815:SF1">
    <property type="entry name" value="DUF373 FAMILY PROTEIN"/>
    <property type="match status" value="1"/>
</dbReference>
<gene>
    <name evidence="2" type="ORF">HA299_00985</name>
</gene>
<protein>
    <submittedName>
        <fullName evidence="2">DUF373 family protein</fullName>
    </submittedName>
</protein>
<dbReference type="AlphaFoldDB" id="A0A832RVS8"/>
<proteinExistence type="predicted"/>
<dbReference type="CDD" id="cd00761">
    <property type="entry name" value="Glyco_tranf_GTA_type"/>
    <property type="match status" value="1"/>
</dbReference>
<feature type="transmembrane region" description="Helical" evidence="1">
    <location>
        <begin position="258"/>
        <end position="283"/>
    </location>
</feature>
<dbReference type="Proteomes" id="UP000600363">
    <property type="component" value="Unassembled WGS sequence"/>
</dbReference>
<dbReference type="RefSeq" id="WP_157203157.1">
    <property type="nucleotide sequence ID" value="NZ_DUIH01000003.1"/>
</dbReference>
<dbReference type="EMBL" id="DUIH01000003">
    <property type="protein sequence ID" value="HIH69188.1"/>
    <property type="molecule type" value="Genomic_DNA"/>
</dbReference>
<evidence type="ECO:0000313" key="3">
    <source>
        <dbReference type="Proteomes" id="UP000600363"/>
    </source>
</evidence>
<feature type="transmembrane region" description="Helical" evidence="1">
    <location>
        <begin position="303"/>
        <end position="321"/>
    </location>
</feature>
<keyword evidence="1" id="KW-0812">Transmembrane</keyword>
<reference evidence="2" key="1">
    <citation type="journal article" date="2020" name="bioRxiv">
        <title>A rank-normalized archaeal taxonomy based on genome phylogeny resolves widespread incomplete and uneven classifications.</title>
        <authorList>
            <person name="Rinke C."/>
            <person name="Chuvochina M."/>
            <person name="Mussig A.J."/>
            <person name="Chaumeil P.-A."/>
            <person name="Waite D.W."/>
            <person name="Whitman W.B."/>
            <person name="Parks D.H."/>
            <person name="Hugenholtz P."/>
        </authorList>
    </citation>
    <scope>NUCLEOTIDE SEQUENCE</scope>
    <source>
        <strain evidence="2">UBA12518</strain>
    </source>
</reference>
<dbReference type="PANTHER" id="PTHR38815">
    <property type="entry name" value="HYPOTHETICAL MEMBRANE PROTEIN, CONSERVED, DUF373 FAMILY"/>
    <property type="match status" value="1"/>
</dbReference>